<evidence type="ECO:0000259" key="1">
    <source>
        <dbReference type="Pfam" id="PF17919"/>
    </source>
</evidence>
<sequence>MGPRIEEELVQFLKKNSDVFAWTVHDLEGINPGVMTLKLNANPTFRQICQKKRNFGIERNDIIRKEVEKLLAAGHIRPVQYPEWLANVVLVPNPTTKKEVQKLTGRMAALSRFLSPGAERGLPFFKTLRKMDGFSWNEEFQKAFDNLKEYLSKPPLLTKPRAGETLCVYLAASEEAVSAVLVRVEGKEHQPVYYVSKVLQGAEQKYPPIEKLALALIMAVRKLRPYFQSHQVTVLANQPLKHILASPNALGRMVKWAVELSEHDIEFEPRPAIKAQILADFILETKGEKDDKSNKDWTMFVDGSSTSSKSGVGIVMKSPEADHIEYAITLEFPFK</sequence>
<dbReference type="PANTHER" id="PTHR48475">
    <property type="entry name" value="RIBONUCLEASE H"/>
    <property type="match status" value="1"/>
</dbReference>
<evidence type="ECO:0000313" key="2">
    <source>
        <dbReference type="EMBL" id="KAL0434622.1"/>
    </source>
</evidence>
<dbReference type="Pfam" id="PF17919">
    <property type="entry name" value="RT_RNaseH_2"/>
    <property type="match status" value="1"/>
</dbReference>
<reference evidence="2" key="1">
    <citation type="submission" date="2020-06" db="EMBL/GenBank/DDBJ databases">
        <authorList>
            <person name="Li T."/>
            <person name="Hu X."/>
            <person name="Zhang T."/>
            <person name="Song X."/>
            <person name="Zhang H."/>
            <person name="Dai N."/>
            <person name="Sheng W."/>
            <person name="Hou X."/>
            <person name="Wei L."/>
        </authorList>
    </citation>
    <scope>NUCLEOTIDE SEQUENCE</scope>
    <source>
        <strain evidence="2">G02</strain>
        <tissue evidence="2">Leaf</tissue>
    </source>
</reference>
<dbReference type="InterPro" id="IPR043502">
    <property type="entry name" value="DNA/RNA_pol_sf"/>
</dbReference>
<proteinExistence type="predicted"/>
<comment type="caution">
    <text evidence="2">The sequence shown here is derived from an EMBL/GenBank/DDBJ whole genome shotgun (WGS) entry which is preliminary data.</text>
</comment>
<dbReference type="Gene3D" id="3.10.20.370">
    <property type="match status" value="1"/>
</dbReference>
<name>A0AAW2VYH2_SESRA</name>
<dbReference type="CDD" id="cd09274">
    <property type="entry name" value="RNase_HI_RT_Ty3"/>
    <property type="match status" value="1"/>
</dbReference>
<reference evidence="2" key="2">
    <citation type="journal article" date="2024" name="Plant">
        <title>Genomic evolution and insights into agronomic trait innovations of Sesamum species.</title>
        <authorList>
            <person name="Miao H."/>
            <person name="Wang L."/>
            <person name="Qu L."/>
            <person name="Liu H."/>
            <person name="Sun Y."/>
            <person name="Le M."/>
            <person name="Wang Q."/>
            <person name="Wei S."/>
            <person name="Zheng Y."/>
            <person name="Lin W."/>
            <person name="Duan Y."/>
            <person name="Cao H."/>
            <person name="Xiong S."/>
            <person name="Wang X."/>
            <person name="Wei L."/>
            <person name="Li C."/>
            <person name="Ma Q."/>
            <person name="Ju M."/>
            <person name="Zhao R."/>
            <person name="Li G."/>
            <person name="Mu C."/>
            <person name="Tian Q."/>
            <person name="Mei H."/>
            <person name="Zhang T."/>
            <person name="Gao T."/>
            <person name="Zhang H."/>
        </authorList>
    </citation>
    <scope>NUCLEOTIDE SEQUENCE</scope>
    <source>
        <strain evidence="2">G02</strain>
    </source>
</reference>
<dbReference type="Gene3D" id="3.30.70.270">
    <property type="match status" value="1"/>
</dbReference>
<dbReference type="AlphaFoldDB" id="A0AAW2VYH2"/>
<accession>A0AAW2VYH2</accession>
<dbReference type="InterPro" id="IPR043128">
    <property type="entry name" value="Rev_trsase/Diguanyl_cyclase"/>
</dbReference>
<dbReference type="SUPFAM" id="SSF56672">
    <property type="entry name" value="DNA/RNA polymerases"/>
    <property type="match status" value="1"/>
</dbReference>
<feature type="domain" description="Reverse transcriptase/retrotransposon-derived protein RNase H-like" evidence="1">
    <location>
        <begin position="136"/>
        <end position="234"/>
    </location>
</feature>
<dbReference type="EMBL" id="JACGWJ010000002">
    <property type="protein sequence ID" value="KAL0434622.1"/>
    <property type="molecule type" value="Genomic_DNA"/>
</dbReference>
<dbReference type="PANTHER" id="PTHR48475:SF2">
    <property type="entry name" value="RIBONUCLEASE H"/>
    <property type="match status" value="1"/>
</dbReference>
<gene>
    <name evidence="2" type="ORF">Sradi_0170100</name>
</gene>
<organism evidence="2">
    <name type="scientific">Sesamum radiatum</name>
    <name type="common">Black benniseed</name>
    <dbReference type="NCBI Taxonomy" id="300843"/>
    <lineage>
        <taxon>Eukaryota</taxon>
        <taxon>Viridiplantae</taxon>
        <taxon>Streptophyta</taxon>
        <taxon>Embryophyta</taxon>
        <taxon>Tracheophyta</taxon>
        <taxon>Spermatophyta</taxon>
        <taxon>Magnoliopsida</taxon>
        <taxon>eudicotyledons</taxon>
        <taxon>Gunneridae</taxon>
        <taxon>Pentapetalae</taxon>
        <taxon>asterids</taxon>
        <taxon>lamiids</taxon>
        <taxon>Lamiales</taxon>
        <taxon>Pedaliaceae</taxon>
        <taxon>Sesamum</taxon>
    </lineage>
</organism>
<dbReference type="InterPro" id="IPR041577">
    <property type="entry name" value="RT_RNaseH_2"/>
</dbReference>
<protein>
    <recommendedName>
        <fullName evidence="1">Reverse transcriptase/retrotransposon-derived protein RNase H-like domain-containing protein</fullName>
    </recommendedName>
</protein>